<gene>
    <name evidence="4" type="ORF">ANN_06517</name>
</gene>
<sequence length="170" mass="19794">MWRDKRDVHMLINIHSPPAEGNFCDEKWNAGKTLIVEDYNRHMGYVDKGDRMANSYTISHRIWKWTKKLFFYLLDLNILNSYILSASFGRNKITHREFRLGLVRDMSAHAGQQPRIQKPLDRPASVESNVGRLDSSSKTTIGRFHLIVFAVPRMFSSQDYAKGECEVQEM</sequence>
<evidence type="ECO:0000256" key="1">
    <source>
        <dbReference type="SAM" id="MobiDB-lite"/>
    </source>
</evidence>
<evidence type="ECO:0000313" key="4">
    <source>
        <dbReference type="EMBL" id="KAJ4444720.1"/>
    </source>
</evidence>
<dbReference type="PANTHER" id="PTHR46599:SF3">
    <property type="entry name" value="PIGGYBAC TRANSPOSABLE ELEMENT-DERIVED PROTEIN 4"/>
    <property type="match status" value="1"/>
</dbReference>
<dbReference type="InterPro" id="IPR029526">
    <property type="entry name" value="PGBD"/>
</dbReference>
<comment type="caution">
    <text evidence="4">The sequence shown here is derived from an EMBL/GenBank/DDBJ whole genome shotgun (WGS) entry which is preliminary data.</text>
</comment>
<dbReference type="Proteomes" id="UP001148838">
    <property type="component" value="Unassembled WGS sequence"/>
</dbReference>
<feature type="domain" description="PiggyBac transposable element-derived protein" evidence="3">
    <location>
        <begin position="2"/>
        <end position="82"/>
    </location>
</feature>
<dbReference type="EMBL" id="JAJSOF020000011">
    <property type="protein sequence ID" value="KAJ4444720.1"/>
    <property type="molecule type" value="Genomic_DNA"/>
</dbReference>
<dbReference type="PANTHER" id="PTHR46599">
    <property type="entry name" value="PIGGYBAC TRANSPOSABLE ELEMENT-DERIVED PROTEIN 4"/>
    <property type="match status" value="1"/>
</dbReference>
<dbReference type="Pfam" id="PF13843">
    <property type="entry name" value="DDE_Tnp_1_7"/>
    <property type="match status" value="1"/>
</dbReference>
<proteinExistence type="predicted"/>
<evidence type="ECO:0000313" key="5">
    <source>
        <dbReference type="Proteomes" id="UP001148838"/>
    </source>
</evidence>
<organism evidence="4 5">
    <name type="scientific">Periplaneta americana</name>
    <name type="common">American cockroach</name>
    <name type="synonym">Blatta americana</name>
    <dbReference type="NCBI Taxonomy" id="6978"/>
    <lineage>
        <taxon>Eukaryota</taxon>
        <taxon>Metazoa</taxon>
        <taxon>Ecdysozoa</taxon>
        <taxon>Arthropoda</taxon>
        <taxon>Hexapoda</taxon>
        <taxon>Insecta</taxon>
        <taxon>Pterygota</taxon>
        <taxon>Neoptera</taxon>
        <taxon>Polyneoptera</taxon>
        <taxon>Dictyoptera</taxon>
        <taxon>Blattodea</taxon>
        <taxon>Blattoidea</taxon>
        <taxon>Blattidae</taxon>
        <taxon>Blattinae</taxon>
        <taxon>Periplaneta</taxon>
    </lineage>
</organism>
<protein>
    <recommendedName>
        <fullName evidence="3">PiggyBac transposable element-derived protein domain-containing protein</fullName>
    </recommendedName>
</protein>
<name>A0ABQ8TG96_PERAM</name>
<feature type="transmembrane region" description="Helical" evidence="2">
    <location>
        <begin position="69"/>
        <end position="89"/>
    </location>
</feature>
<keyword evidence="2" id="KW-0472">Membrane</keyword>
<keyword evidence="2" id="KW-1133">Transmembrane helix</keyword>
<evidence type="ECO:0000256" key="2">
    <source>
        <dbReference type="SAM" id="Phobius"/>
    </source>
</evidence>
<reference evidence="4 5" key="1">
    <citation type="journal article" date="2022" name="Allergy">
        <title>Genome assembly and annotation of Periplaneta americana reveal a comprehensive cockroach allergen profile.</title>
        <authorList>
            <person name="Wang L."/>
            <person name="Xiong Q."/>
            <person name="Saelim N."/>
            <person name="Wang L."/>
            <person name="Nong W."/>
            <person name="Wan A.T."/>
            <person name="Shi M."/>
            <person name="Liu X."/>
            <person name="Cao Q."/>
            <person name="Hui J.H.L."/>
            <person name="Sookrung N."/>
            <person name="Leung T.F."/>
            <person name="Tungtrongchitr A."/>
            <person name="Tsui S.K.W."/>
        </authorList>
    </citation>
    <scope>NUCLEOTIDE SEQUENCE [LARGE SCALE GENOMIC DNA]</scope>
    <source>
        <strain evidence="4">PWHHKU_190912</strain>
    </source>
</reference>
<feature type="region of interest" description="Disordered" evidence="1">
    <location>
        <begin position="111"/>
        <end position="135"/>
    </location>
</feature>
<keyword evidence="2" id="KW-0812">Transmembrane</keyword>
<accession>A0ABQ8TG96</accession>
<evidence type="ECO:0000259" key="3">
    <source>
        <dbReference type="Pfam" id="PF13843"/>
    </source>
</evidence>
<keyword evidence="5" id="KW-1185">Reference proteome</keyword>